<evidence type="ECO:0000313" key="2">
    <source>
        <dbReference type="EMBL" id="CAB4975160.1"/>
    </source>
</evidence>
<dbReference type="EMBL" id="CAFBOM010000016">
    <property type="protein sequence ID" value="CAB4975160.1"/>
    <property type="molecule type" value="Genomic_DNA"/>
</dbReference>
<dbReference type="InterPro" id="IPR056411">
    <property type="entry name" value="CysS_C"/>
</dbReference>
<dbReference type="GO" id="GO:0004812">
    <property type="term" value="F:aminoacyl-tRNA ligase activity"/>
    <property type="evidence" value="ECO:0007669"/>
    <property type="project" value="InterPro"/>
</dbReference>
<protein>
    <submittedName>
        <fullName evidence="2">Unannotated protein</fullName>
    </submittedName>
</protein>
<reference evidence="2" key="1">
    <citation type="submission" date="2020-05" db="EMBL/GenBank/DDBJ databases">
        <authorList>
            <person name="Chiriac C."/>
            <person name="Salcher M."/>
            <person name="Ghai R."/>
            <person name="Kavagutti S V."/>
        </authorList>
    </citation>
    <scope>NUCLEOTIDE SEQUENCE</scope>
</reference>
<feature type="domain" description="Cysteinyl-tRNA ligase anticodon binding" evidence="1">
    <location>
        <begin position="3"/>
        <end position="46"/>
    </location>
</feature>
<proteinExistence type="predicted"/>
<dbReference type="AlphaFoldDB" id="A0A6J7M240"/>
<name>A0A6J7M240_9ZZZZ</name>
<dbReference type="SUPFAM" id="SSF47323">
    <property type="entry name" value="Anticodon-binding domain of a subclass of class I aminoacyl-tRNA synthetases"/>
    <property type="match status" value="1"/>
</dbReference>
<dbReference type="GO" id="GO:0006418">
    <property type="term" value="P:tRNA aminoacylation for protein translation"/>
    <property type="evidence" value="ECO:0007669"/>
    <property type="project" value="InterPro"/>
</dbReference>
<accession>A0A6J7M240</accession>
<dbReference type="Gene3D" id="1.20.120.1910">
    <property type="entry name" value="Cysteine-tRNA ligase, C-terminal anti-codon recognition domain"/>
    <property type="match status" value="1"/>
</dbReference>
<dbReference type="GO" id="GO:0005524">
    <property type="term" value="F:ATP binding"/>
    <property type="evidence" value="ECO:0007669"/>
    <property type="project" value="InterPro"/>
</dbReference>
<sequence length="317" mass="34206">MSEAPEQVQALARDRSIARAEKDFGRSDSLRDEIAALGWVVKDTADGFVLTPKPPFTVLANLAAVAGSVPLMPDARCTVALIVDGWPDDVEACLRALLTNAGADIAVIALDCGDIDGAGGRLHELAVEFPGRLIEIHVEQTLARAGWAAAVSTLADLAHSPLFVIMDISTVFTGDALTPILGTFDDISVVASGWRGVNVNVDDAWRTFDDAGPGEVDAVLGYLMVVRTDAARECPANPKAAFYRNADMEWSLSRREFGAERGHGRIVVPPGELPLHQGRHHAYHDSDPGYRDKESKKTYDRILQRFRGKTGILSPRG</sequence>
<dbReference type="SUPFAM" id="SSF53448">
    <property type="entry name" value="Nucleotide-diphospho-sugar transferases"/>
    <property type="match status" value="1"/>
</dbReference>
<gene>
    <name evidence="2" type="ORF">UFOPK3957_00172</name>
</gene>
<dbReference type="Pfam" id="PF23493">
    <property type="entry name" value="CysS_C"/>
    <property type="match status" value="1"/>
</dbReference>
<dbReference type="InterPro" id="IPR029044">
    <property type="entry name" value="Nucleotide-diphossugar_trans"/>
</dbReference>
<organism evidence="2">
    <name type="scientific">freshwater metagenome</name>
    <dbReference type="NCBI Taxonomy" id="449393"/>
    <lineage>
        <taxon>unclassified sequences</taxon>
        <taxon>metagenomes</taxon>
        <taxon>ecological metagenomes</taxon>
    </lineage>
</organism>
<dbReference type="InterPro" id="IPR009080">
    <property type="entry name" value="tRNAsynth_Ia_anticodon-bd"/>
</dbReference>
<evidence type="ECO:0000259" key="1">
    <source>
        <dbReference type="Pfam" id="PF23493"/>
    </source>
</evidence>